<dbReference type="EMBL" id="ACYG01000021">
    <property type="protein sequence ID" value="EEV17950.1"/>
    <property type="molecule type" value="Genomic_DNA"/>
</dbReference>
<dbReference type="Pfam" id="PF00342">
    <property type="entry name" value="PGI"/>
    <property type="match status" value="1"/>
</dbReference>
<dbReference type="PANTHER" id="PTHR11469">
    <property type="entry name" value="GLUCOSE-6-PHOSPHATE ISOMERASE"/>
    <property type="match status" value="1"/>
</dbReference>
<dbReference type="eggNOG" id="COG0166">
    <property type="taxonomic scope" value="Bacteria"/>
</dbReference>
<dbReference type="UniPathway" id="UPA00109">
    <property type="reaction ID" value="UER00181"/>
</dbReference>
<dbReference type="Proteomes" id="UP000005709">
    <property type="component" value="Unassembled WGS sequence"/>
</dbReference>
<evidence type="ECO:0000313" key="10">
    <source>
        <dbReference type="Proteomes" id="UP000005709"/>
    </source>
</evidence>
<dbReference type="PROSITE" id="PS00174">
    <property type="entry name" value="P_GLUCOSE_ISOMERASE_2"/>
    <property type="match status" value="1"/>
</dbReference>
<evidence type="ECO:0000256" key="8">
    <source>
        <dbReference type="RuleBase" id="RU000612"/>
    </source>
</evidence>
<dbReference type="EC" id="5.3.1.9" evidence="3 8"/>
<dbReference type="InterPro" id="IPR035482">
    <property type="entry name" value="SIS_PGI_2"/>
</dbReference>
<dbReference type="RefSeq" id="WP_005870784.1">
    <property type="nucleotide sequence ID" value="NZ_ACYG01000021.1"/>
</dbReference>
<evidence type="ECO:0000256" key="7">
    <source>
        <dbReference type="ARBA" id="ARBA00029321"/>
    </source>
</evidence>
<dbReference type="AlphaFoldDB" id="C8PGW7"/>
<evidence type="ECO:0000313" key="9">
    <source>
        <dbReference type="EMBL" id="EEV17950.1"/>
    </source>
</evidence>
<accession>C8PGW7</accession>
<dbReference type="InterPro" id="IPR035476">
    <property type="entry name" value="SIS_PGI_1"/>
</dbReference>
<keyword evidence="6 8" id="KW-0413">Isomerase</keyword>
<keyword evidence="5 8" id="KW-0324">Glycolysis</keyword>
<dbReference type="GO" id="GO:0048029">
    <property type="term" value="F:monosaccharide binding"/>
    <property type="evidence" value="ECO:0007669"/>
    <property type="project" value="TreeGrafter"/>
</dbReference>
<comment type="caution">
    <text evidence="9">The sequence shown here is derived from an EMBL/GenBank/DDBJ whole genome shotgun (WGS) entry which is preliminary data.</text>
</comment>
<dbReference type="CDD" id="cd05015">
    <property type="entry name" value="SIS_PGI_1"/>
    <property type="match status" value="1"/>
</dbReference>
<evidence type="ECO:0000256" key="1">
    <source>
        <dbReference type="ARBA" id="ARBA00004926"/>
    </source>
</evidence>
<dbReference type="GO" id="GO:0006096">
    <property type="term" value="P:glycolytic process"/>
    <property type="evidence" value="ECO:0007669"/>
    <property type="project" value="UniProtKB-UniPathway"/>
</dbReference>
<comment type="pathway">
    <text evidence="1 8">Carbohydrate degradation; glycolysis; D-glyceraldehyde 3-phosphate and glycerone phosphate from D-glucose: step 2/4.</text>
</comment>
<evidence type="ECO:0000256" key="4">
    <source>
        <dbReference type="ARBA" id="ARBA00022432"/>
    </source>
</evidence>
<evidence type="ECO:0000256" key="3">
    <source>
        <dbReference type="ARBA" id="ARBA00011952"/>
    </source>
</evidence>
<evidence type="ECO:0000256" key="2">
    <source>
        <dbReference type="ARBA" id="ARBA00006604"/>
    </source>
</evidence>
<evidence type="ECO:0000256" key="6">
    <source>
        <dbReference type="ARBA" id="ARBA00023235"/>
    </source>
</evidence>
<dbReference type="InterPro" id="IPR046348">
    <property type="entry name" value="SIS_dom_sf"/>
</dbReference>
<organism evidence="9 10">
    <name type="scientific">Campylobacter gracilis RM3268</name>
    <dbReference type="NCBI Taxonomy" id="553220"/>
    <lineage>
        <taxon>Bacteria</taxon>
        <taxon>Pseudomonadati</taxon>
        <taxon>Campylobacterota</taxon>
        <taxon>Epsilonproteobacteria</taxon>
        <taxon>Campylobacterales</taxon>
        <taxon>Campylobacteraceae</taxon>
        <taxon>Campylobacter</taxon>
    </lineage>
</organism>
<protein>
    <recommendedName>
        <fullName evidence="3 8">Glucose-6-phosphate isomerase</fullName>
        <ecNumber evidence="3 8">5.3.1.9</ecNumber>
    </recommendedName>
</protein>
<dbReference type="SUPFAM" id="SSF53697">
    <property type="entry name" value="SIS domain"/>
    <property type="match status" value="1"/>
</dbReference>
<dbReference type="InterPro" id="IPR001672">
    <property type="entry name" value="G6P_Isomerase"/>
</dbReference>
<dbReference type="GO" id="GO:0097367">
    <property type="term" value="F:carbohydrate derivative binding"/>
    <property type="evidence" value="ECO:0007669"/>
    <property type="project" value="InterPro"/>
</dbReference>
<dbReference type="PROSITE" id="PS00765">
    <property type="entry name" value="P_GLUCOSE_ISOMERASE_1"/>
    <property type="match status" value="1"/>
</dbReference>
<dbReference type="NCBIfam" id="NF003016">
    <property type="entry name" value="PRK03868.1"/>
    <property type="match status" value="1"/>
</dbReference>
<keyword evidence="10" id="KW-1185">Reference proteome</keyword>
<name>C8PGW7_9BACT</name>
<dbReference type="GO" id="GO:0005829">
    <property type="term" value="C:cytosol"/>
    <property type="evidence" value="ECO:0007669"/>
    <property type="project" value="TreeGrafter"/>
</dbReference>
<dbReference type="GO" id="GO:0051156">
    <property type="term" value="P:glucose 6-phosphate metabolic process"/>
    <property type="evidence" value="ECO:0007669"/>
    <property type="project" value="TreeGrafter"/>
</dbReference>
<dbReference type="GO" id="GO:0004347">
    <property type="term" value="F:glucose-6-phosphate isomerase activity"/>
    <property type="evidence" value="ECO:0007669"/>
    <property type="project" value="UniProtKB-EC"/>
</dbReference>
<dbReference type="PROSITE" id="PS51463">
    <property type="entry name" value="P_GLUCOSE_ISOMERASE_3"/>
    <property type="match status" value="1"/>
</dbReference>
<reference evidence="9 10" key="1">
    <citation type="submission" date="2009-07" db="EMBL/GenBank/DDBJ databases">
        <authorList>
            <person name="Madupu R."/>
            <person name="Sebastian Y."/>
            <person name="Durkin A.S."/>
            <person name="Torralba M."/>
            <person name="Methe B."/>
            <person name="Sutton G.G."/>
            <person name="Strausberg R.L."/>
            <person name="Nelson K.E."/>
        </authorList>
    </citation>
    <scope>NUCLEOTIDE SEQUENCE [LARGE SCALE GENOMIC DNA]</scope>
    <source>
        <strain evidence="9 10">RM3268</strain>
    </source>
</reference>
<keyword evidence="4 8" id="KW-0312">Gluconeogenesis</keyword>
<dbReference type="OrthoDB" id="140919at2"/>
<gene>
    <name evidence="9" type="primary">pgi</name>
    <name evidence="9" type="ORF">CAMGR0001_1723</name>
</gene>
<evidence type="ECO:0000256" key="5">
    <source>
        <dbReference type="ARBA" id="ARBA00023152"/>
    </source>
</evidence>
<comment type="similarity">
    <text evidence="2 8">Belongs to the GPI family.</text>
</comment>
<dbReference type="InterPro" id="IPR018189">
    <property type="entry name" value="Phosphoglucose_isomerase_CS"/>
</dbReference>
<dbReference type="Gene3D" id="3.40.50.10490">
    <property type="entry name" value="Glucose-6-phosphate isomerase like protein, domain 1"/>
    <property type="match status" value="2"/>
</dbReference>
<dbReference type="GO" id="GO:0006094">
    <property type="term" value="P:gluconeogenesis"/>
    <property type="evidence" value="ECO:0007669"/>
    <property type="project" value="UniProtKB-KW"/>
</dbReference>
<comment type="catalytic activity">
    <reaction evidence="7 8">
        <text>alpha-D-glucose 6-phosphate = beta-D-fructose 6-phosphate</text>
        <dbReference type="Rhea" id="RHEA:11816"/>
        <dbReference type="ChEBI" id="CHEBI:57634"/>
        <dbReference type="ChEBI" id="CHEBI:58225"/>
        <dbReference type="EC" id="5.3.1.9"/>
    </reaction>
</comment>
<sequence>MVKNELFFPLAKDGALEEVAAKIRAEYESGEIGYYCLPQQGADEIAQAEEFFSARNYDAIVLIGIGGSSVGVRALYEMLRPRVRKSLRFEILDNLDGHSVNRALEGLNFARTIFIISSKSGGTIETISLFKVVLQRFGISNLKALAKNFIFITDAGSPLDIFAREHDACVINMPANVGGRFSVLSAVGLVPAVGLGLDASAMLCGAAAAKERYLDEILACDPAKIAENKILRKAHHYATHKSAKINVLFSYGDALRALDEWYVQLWAESLGKKIGFSREGLTPVGLVGSRDQHSFLQLIMDGVKDKTVTFLKLTDNGIADAVPGISLQGLEGCDFVNGMRLDEVLNLQCDATLQAVLNEGISVDLIEVSRLCEQSVGELFYYFELLTSATGAILGVSTYDQPGVEVGKRILKSLVLKSRD</sequence>
<proteinExistence type="inferred from homology"/>
<dbReference type="STRING" id="824.CGRAC_0571"/>
<dbReference type="PANTHER" id="PTHR11469:SF1">
    <property type="entry name" value="GLUCOSE-6-PHOSPHATE ISOMERASE"/>
    <property type="match status" value="1"/>
</dbReference>
<dbReference type="PRINTS" id="PR00662">
    <property type="entry name" value="G6PISOMERASE"/>
</dbReference>
<dbReference type="CDD" id="cd05016">
    <property type="entry name" value="SIS_PGI_2"/>
    <property type="match status" value="1"/>
</dbReference>